<gene>
    <name evidence="7" type="ORF">SAMN05421867_10997</name>
</gene>
<dbReference type="Pfam" id="PF01226">
    <property type="entry name" value="Form_Nir_trans"/>
    <property type="match status" value="1"/>
</dbReference>
<accession>A0A1I0Z0A9</accession>
<dbReference type="PANTHER" id="PTHR30520:SF2">
    <property type="entry name" value="INNER MEMBRANE PROTEIN YFDC"/>
    <property type="match status" value="1"/>
</dbReference>
<proteinExistence type="predicted"/>
<dbReference type="STRING" id="988821.SAMN05421867_10997"/>
<dbReference type="Gene3D" id="1.20.1080.10">
    <property type="entry name" value="Glycerol uptake facilitator protein"/>
    <property type="match status" value="1"/>
</dbReference>
<evidence type="ECO:0000256" key="6">
    <source>
        <dbReference type="SAM" id="Phobius"/>
    </source>
</evidence>
<dbReference type="PANTHER" id="PTHR30520">
    <property type="entry name" value="FORMATE TRANSPORTER-RELATED"/>
    <property type="match status" value="1"/>
</dbReference>
<evidence type="ECO:0000256" key="3">
    <source>
        <dbReference type="ARBA" id="ARBA00022989"/>
    </source>
</evidence>
<evidence type="ECO:0000256" key="4">
    <source>
        <dbReference type="ARBA" id="ARBA00023136"/>
    </source>
</evidence>
<comment type="subcellular location">
    <subcellularLocation>
        <location evidence="1">Membrane</location>
        <topology evidence="1">Multi-pass membrane protein</topology>
    </subcellularLocation>
</comment>
<organism evidence="7 8">
    <name type="scientific">Cellulomonas marina</name>
    <dbReference type="NCBI Taxonomy" id="988821"/>
    <lineage>
        <taxon>Bacteria</taxon>
        <taxon>Bacillati</taxon>
        <taxon>Actinomycetota</taxon>
        <taxon>Actinomycetes</taxon>
        <taxon>Micrococcales</taxon>
        <taxon>Cellulomonadaceae</taxon>
        <taxon>Cellulomonas</taxon>
    </lineage>
</organism>
<dbReference type="GO" id="GO:0005886">
    <property type="term" value="C:plasma membrane"/>
    <property type="evidence" value="ECO:0007669"/>
    <property type="project" value="TreeGrafter"/>
</dbReference>
<dbReference type="EMBL" id="FOKA01000009">
    <property type="protein sequence ID" value="SFB19129.1"/>
    <property type="molecule type" value="Genomic_DNA"/>
</dbReference>
<keyword evidence="2 6" id="KW-0812">Transmembrane</keyword>
<evidence type="ECO:0000313" key="8">
    <source>
        <dbReference type="Proteomes" id="UP000199012"/>
    </source>
</evidence>
<keyword evidence="8" id="KW-1185">Reference proteome</keyword>
<dbReference type="GO" id="GO:0015499">
    <property type="term" value="F:formate transmembrane transporter activity"/>
    <property type="evidence" value="ECO:0007669"/>
    <property type="project" value="TreeGrafter"/>
</dbReference>
<evidence type="ECO:0000313" key="7">
    <source>
        <dbReference type="EMBL" id="SFB19129.1"/>
    </source>
</evidence>
<protein>
    <submittedName>
        <fullName evidence="7">Formate/nitrite transporter</fullName>
    </submittedName>
</protein>
<dbReference type="InterPro" id="IPR000292">
    <property type="entry name" value="For/NO2_transpt"/>
</dbReference>
<evidence type="ECO:0000256" key="5">
    <source>
        <dbReference type="SAM" id="MobiDB-lite"/>
    </source>
</evidence>
<feature type="region of interest" description="Disordered" evidence="5">
    <location>
        <begin position="1"/>
        <end position="20"/>
    </location>
</feature>
<sequence>MTDARESPAAPPAEPEPEVEDAFDRLVDEGEDRLARPWWPLVSTGILGGIDIGTGVLAYLVVLAATDDHLLAGLAFSVGFVALLLARSELFTENFLVPVIAVVARRGSPRQLLRCGA</sequence>
<evidence type="ECO:0000256" key="1">
    <source>
        <dbReference type="ARBA" id="ARBA00004141"/>
    </source>
</evidence>
<feature type="transmembrane region" description="Helical" evidence="6">
    <location>
        <begin position="69"/>
        <end position="86"/>
    </location>
</feature>
<keyword evidence="4 6" id="KW-0472">Membrane</keyword>
<reference evidence="7 8" key="1">
    <citation type="submission" date="2016-10" db="EMBL/GenBank/DDBJ databases">
        <authorList>
            <person name="de Groot N.N."/>
        </authorList>
    </citation>
    <scope>NUCLEOTIDE SEQUENCE [LARGE SCALE GENOMIC DNA]</scope>
    <source>
        <strain evidence="7 8">CGMCC 4.6945</strain>
    </source>
</reference>
<evidence type="ECO:0000256" key="2">
    <source>
        <dbReference type="ARBA" id="ARBA00022692"/>
    </source>
</evidence>
<feature type="transmembrane region" description="Helical" evidence="6">
    <location>
        <begin position="38"/>
        <end position="62"/>
    </location>
</feature>
<keyword evidence="3 6" id="KW-1133">Transmembrane helix</keyword>
<dbReference type="AlphaFoldDB" id="A0A1I0Z0A9"/>
<dbReference type="InterPro" id="IPR023271">
    <property type="entry name" value="Aquaporin-like"/>
</dbReference>
<dbReference type="Proteomes" id="UP000199012">
    <property type="component" value="Unassembled WGS sequence"/>
</dbReference>
<name>A0A1I0Z0A9_9CELL</name>